<feature type="region of interest" description="Disordered" evidence="2">
    <location>
        <begin position="25"/>
        <end position="99"/>
    </location>
</feature>
<dbReference type="AlphaFoldDB" id="A0AAW1RV27"/>
<feature type="compositionally biased region" description="Polar residues" evidence="2">
    <location>
        <begin position="449"/>
        <end position="460"/>
    </location>
</feature>
<feature type="compositionally biased region" description="Low complexity" evidence="2">
    <location>
        <begin position="43"/>
        <end position="59"/>
    </location>
</feature>
<feature type="coiled-coil region" evidence="1">
    <location>
        <begin position="251"/>
        <end position="349"/>
    </location>
</feature>
<feature type="coiled-coil region" evidence="1">
    <location>
        <begin position="191"/>
        <end position="218"/>
    </location>
</feature>
<keyword evidence="1" id="KW-0175">Coiled coil</keyword>
<keyword evidence="4" id="KW-1185">Reference proteome</keyword>
<sequence length="460" mass="49821">MSSHDQYSFSDPVLPSQALARWVAGSASLHWSPAKPEPRKKAGLAASASLQPALSGALQNGPRLGQHRSCSRLQPDPVNSAAESAHATAASMETVAQADASNMRQAANFEKRARVRAQQEAASLRGSQEALQAALQKATADFAAQEAFARQADAAAKESAQLSCKNLYDMEAAVQGCSNLVRDMSELKMCYERSEAALQATNAQCAQLNQQLLAKQQELGGQAQWQTALQQQLNEERSGRQWLEQQAAMAAGESKKEVQKLQQQAQAASSDWQRAYQQLQQQEQALKADLSRCQASLSAERGAAESSNLEAKQLRLQMQQLLSQQQAAVQQLQEEATACKQDAVRYRSERDQALYDLAQLAEAKAAADQNIAAHWRAGAAKDAAIKDTSMKLASAIAQAGQYRNERDALRAPPGSRGSTGQAFGQVPRSKFLQHVQQPVLQPPRLPLQSISNQPGSGRRT</sequence>
<evidence type="ECO:0000256" key="2">
    <source>
        <dbReference type="SAM" id="MobiDB-lite"/>
    </source>
</evidence>
<reference evidence="3 4" key="1">
    <citation type="journal article" date="2024" name="Nat. Commun.">
        <title>Phylogenomics reveals the evolutionary origins of lichenization in chlorophyte algae.</title>
        <authorList>
            <person name="Puginier C."/>
            <person name="Libourel C."/>
            <person name="Otte J."/>
            <person name="Skaloud P."/>
            <person name="Haon M."/>
            <person name="Grisel S."/>
            <person name="Petersen M."/>
            <person name="Berrin J.G."/>
            <person name="Delaux P.M."/>
            <person name="Dal Grande F."/>
            <person name="Keller J."/>
        </authorList>
    </citation>
    <scope>NUCLEOTIDE SEQUENCE [LARGE SCALE GENOMIC DNA]</scope>
    <source>
        <strain evidence="3 4">SAG 2145</strain>
    </source>
</reference>
<feature type="compositionally biased region" description="Low complexity" evidence="2">
    <location>
        <begin position="80"/>
        <end position="91"/>
    </location>
</feature>
<gene>
    <name evidence="3" type="ORF">WJX74_001141</name>
</gene>
<proteinExistence type="predicted"/>
<accession>A0AAW1RV27</accession>
<organism evidence="3 4">
    <name type="scientific">Apatococcus lobatus</name>
    <dbReference type="NCBI Taxonomy" id="904363"/>
    <lineage>
        <taxon>Eukaryota</taxon>
        <taxon>Viridiplantae</taxon>
        <taxon>Chlorophyta</taxon>
        <taxon>core chlorophytes</taxon>
        <taxon>Trebouxiophyceae</taxon>
        <taxon>Chlorellales</taxon>
        <taxon>Chlorellaceae</taxon>
        <taxon>Apatococcus</taxon>
    </lineage>
</organism>
<name>A0AAW1RV27_9CHLO</name>
<dbReference type="EMBL" id="JALJOS010000006">
    <property type="protein sequence ID" value="KAK9837595.1"/>
    <property type="molecule type" value="Genomic_DNA"/>
</dbReference>
<evidence type="ECO:0000313" key="3">
    <source>
        <dbReference type="EMBL" id="KAK9837595.1"/>
    </source>
</evidence>
<comment type="caution">
    <text evidence="3">The sequence shown here is derived from an EMBL/GenBank/DDBJ whole genome shotgun (WGS) entry which is preliminary data.</text>
</comment>
<feature type="region of interest" description="Disordered" evidence="2">
    <location>
        <begin position="401"/>
        <end position="460"/>
    </location>
</feature>
<dbReference type="Proteomes" id="UP001438707">
    <property type="component" value="Unassembled WGS sequence"/>
</dbReference>
<evidence type="ECO:0000313" key="4">
    <source>
        <dbReference type="Proteomes" id="UP001438707"/>
    </source>
</evidence>
<evidence type="ECO:0000256" key="1">
    <source>
        <dbReference type="SAM" id="Coils"/>
    </source>
</evidence>
<protein>
    <submittedName>
        <fullName evidence="3">Uncharacterized protein</fullName>
    </submittedName>
</protein>